<proteinExistence type="predicted"/>
<dbReference type="KEGG" id="rtu:PR017_21395"/>
<sequence>MPTSLQDTFERLETECGRFRENNDDHTDNQDELDVALAEISIQRIKELAVLAIVYR</sequence>
<evidence type="ECO:0000313" key="1">
    <source>
        <dbReference type="EMBL" id="WFR97725.1"/>
    </source>
</evidence>
<reference evidence="1 2" key="1">
    <citation type="journal article" date="2018" name="Sci. Rep.">
        <title>Rhizobium tumorigenes sp. nov., a novel plant tumorigenic bacterium isolated from cane gall tumors on thornless blackberry.</title>
        <authorList>
            <person name="Kuzmanovi N."/>
            <person name="Smalla K."/>
            <person name="Gronow S."/>
            <person name="PuBawska J."/>
        </authorList>
    </citation>
    <scope>NUCLEOTIDE SEQUENCE [LARGE SCALE GENOMIC DNA]</scope>
    <source>
        <strain evidence="1 2">1078</strain>
    </source>
</reference>
<accession>A0AAF1KPI5</accession>
<dbReference type="AlphaFoldDB" id="A0AAF1KPI5"/>
<dbReference type="Proteomes" id="UP000249499">
    <property type="component" value="Plasmid pRt1078"/>
</dbReference>
<gene>
    <name evidence="1" type="ORF">PR017_21395</name>
</gene>
<protein>
    <submittedName>
        <fullName evidence="1">Uncharacterized protein</fullName>
    </submittedName>
</protein>
<name>A0AAF1KPI5_9HYPH</name>
<geneLocation type="plasmid" evidence="1 2">
    <name>pRt1078</name>
</geneLocation>
<organism evidence="1 2">
    <name type="scientific">Rhizobium tumorigenes</name>
    <dbReference type="NCBI Taxonomy" id="2041385"/>
    <lineage>
        <taxon>Bacteria</taxon>
        <taxon>Pseudomonadati</taxon>
        <taxon>Pseudomonadota</taxon>
        <taxon>Alphaproteobacteria</taxon>
        <taxon>Hyphomicrobiales</taxon>
        <taxon>Rhizobiaceae</taxon>
        <taxon>Rhizobium/Agrobacterium group</taxon>
        <taxon>Rhizobium</taxon>
    </lineage>
</organism>
<evidence type="ECO:0000313" key="2">
    <source>
        <dbReference type="Proteomes" id="UP000249499"/>
    </source>
</evidence>
<reference evidence="2" key="2">
    <citation type="journal article" date="2023" name="MicrobiologyOpen">
        <title>Genomics of the tumorigenes clade of the family Rhizobiaceae and description of Rhizobium rhododendri sp. nov.</title>
        <authorList>
            <person name="Kuzmanovic N."/>
            <person name="diCenzo G.C."/>
            <person name="Bunk B."/>
            <person name="Sproeer C."/>
            <person name="Fruehling A."/>
            <person name="Neumann-Schaal M."/>
            <person name="Overmann J."/>
            <person name="Smalla K."/>
        </authorList>
    </citation>
    <scope>NUCLEOTIDE SEQUENCE [LARGE SCALE GENOMIC DNA]</scope>
    <source>
        <strain evidence="2">1078</strain>
        <plasmid evidence="2">pRt1078</plasmid>
    </source>
</reference>
<keyword evidence="1" id="KW-0614">Plasmid</keyword>
<keyword evidence="2" id="KW-1185">Reference proteome</keyword>
<dbReference type="RefSeq" id="WP_154677481.1">
    <property type="nucleotide sequence ID" value="NZ_CP117256.1"/>
</dbReference>
<dbReference type="EMBL" id="CP117256">
    <property type="protein sequence ID" value="WFR97725.1"/>
    <property type="molecule type" value="Genomic_DNA"/>
</dbReference>